<dbReference type="Proteomes" id="UP001177670">
    <property type="component" value="Unassembled WGS sequence"/>
</dbReference>
<sequence>VYLHLSIISPYRGQSTAKDQFIRLHNFDDSAIRTHFESETVAFGEILRFEYATGITRQWLSLIGSFLIENFAKLIGTPQCLGIRITIQGVSASLVQAILHEKISKIENKE</sequence>
<comment type="caution">
    <text evidence="1">The sequence shown here is derived from an EMBL/GenBank/DDBJ whole genome shotgun (WGS) entry which is preliminary data.</text>
</comment>
<accession>A0AA40GCP7</accession>
<feature type="non-terminal residue" evidence="1">
    <location>
        <position position="1"/>
    </location>
</feature>
<reference evidence="1" key="1">
    <citation type="submission" date="2021-10" db="EMBL/GenBank/DDBJ databases">
        <title>Melipona bicolor Genome sequencing and assembly.</title>
        <authorList>
            <person name="Araujo N.S."/>
            <person name="Arias M.C."/>
        </authorList>
    </citation>
    <scope>NUCLEOTIDE SEQUENCE</scope>
    <source>
        <strain evidence="1">USP_2M_L1-L4_2017</strain>
        <tissue evidence="1">Whole body</tissue>
    </source>
</reference>
<keyword evidence="2" id="KW-1185">Reference proteome</keyword>
<evidence type="ECO:0000313" key="1">
    <source>
        <dbReference type="EMBL" id="KAK1135198.1"/>
    </source>
</evidence>
<proteinExistence type="predicted"/>
<gene>
    <name evidence="1" type="ORF">K0M31_007970</name>
</gene>
<dbReference type="EMBL" id="JAHYIQ010000002">
    <property type="protein sequence ID" value="KAK1135198.1"/>
    <property type="molecule type" value="Genomic_DNA"/>
</dbReference>
<dbReference type="AlphaFoldDB" id="A0AA40GCP7"/>
<name>A0AA40GCP7_9HYME</name>
<organism evidence="1 2">
    <name type="scientific">Melipona bicolor</name>
    <dbReference type="NCBI Taxonomy" id="60889"/>
    <lineage>
        <taxon>Eukaryota</taxon>
        <taxon>Metazoa</taxon>
        <taxon>Ecdysozoa</taxon>
        <taxon>Arthropoda</taxon>
        <taxon>Hexapoda</taxon>
        <taxon>Insecta</taxon>
        <taxon>Pterygota</taxon>
        <taxon>Neoptera</taxon>
        <taxon>Endopterygota</taxon>
        <taxon>Hymenoptera</taxon>
        <taxon>Apocrita</taxon>
        <taxon>Aculeata</taxon>
        <taxon>Apoidea</taxon>
        <taxon>Anthophila</taxon>
        <taxon>Apidae</taxon>
        <taxon>Melipona</taxon>
    </lineage>
</organism>
<protein>
    <submittedName>
        <fullName evidence="1">Uncharacterized protein</fullName>
    </submittedName>
</protein>
<evidence type="ECO:0000313" key="2">
    <source>
        <dbReference type="Proteomes" id="UP001177670"/>
    </source>
</evidence>